<dbReference type="GO" id="GO:0035435">
    <property type="term" value="P:phosphate ion transmembrane transport"/>
    <property type="evidence" value="ECO:0007669"/>
    <property type="project" value="InterPro"/>
</dbReference>
<reference evidence="7 8" key="1">
    <citation type="submission" date="2018-11" db="EMBL/GenBank/DDBJ databases">
        <title>The genome draft of YIM 96095.</title>
        <authorList>
            <person name="Tang S.-K."/>
            <person name="Chunyu W.-X."/>
            <person name="Feng Y.-Z."/>
        </authorList>
    </citation>
    <scope>NUCLEOTIDE SEQUENCE [LARGE SCALE GENOMIC DNA]</scope>
    <source>
        <strain evidence="7 8">YIM 96095</strain>
    </source>
</reference>
<protein>
    <recommendedName>
        <fullName evidence="4">Phosphate-binding protein</fullName>
    </recommendedName>
</protein>
<keyword evidence="3 4" id="KW-0592">Phosphate transport</keyword>
<evidence type="ECO:0000256" key="1">
    <source>
        <dbReference type="ARBA" id="ARBA00008725"/>
    </source>
</evidence>
<dbReference type="EMBL" id="RJMB01000002">
    <property type="protein sequence ID" value="RNL86841.1"/>
    <property type="molecule type" value="Genomic_DNA"/>
</dbReference>
<feature type="binding site" evidence="5">
    <location>
        <begin position="196"/>
        <end position="198"/>
    </location>
    <ligand>
        <name>phosphate</name>
        <dbReference type="ChEBI" id="CHEBI:43474"/>
    </ligand>
</feature>
<evidence type="ECO:0000256" key="5">
    <source>
        <dbReference type="PIRSR" id="PIRSR002756-1"/>
    </source>
</evidence>
<dbReference type="CDD" id="cd13565">
    <property type="entry name" value="PBP2_PstS"/>
    <property type="match status" value="1"/>
</dbReference>
<dbReference type="Gene3D" id="3.40.190.10">
    <property type="entry name" value="Periplasmic binding protein-like II"/>
    <property type="match status" value="2"/>
</dbReference>
<sequence length="376" mass="39511">MEEGAVLPALYRTPTALALTATLALTTACGSDDALPSGTSPVPVPEDMRCFDGNISASGSSAQENAMQTWIAGYQTACDEGDIYYDAIGSGGGRNQFIDGAVAFAGSDAALSSDEHRFAADRCNGSEAINLPAYVVPIGIVVNLEGVDSLNLRPETIARIFDGGITRWNDPAITETNPGVDLPDLRITPVTRSDESGTTENFTAYLEATAKDAWPHEADGQWPTPPVEAGQGNSGVAEAVEGGEGTIGYLEASHAEGMSTVRVGVGDEFVEMAPEAAAQVLAASPERRGGSEYDLALELDYRTAESGTYPIVLVTYEIACLEYSEAEEAEGVKAFLDYIVSEEGQRAASEEAGSAPISDDLRERIQRSIEAIHGGE</sequence>
<evidence type="ECO:0000259" key="6">
    <source>
        <dbReference type="Pfam" id="PF12849"/>
    </source>
</evidence>
<dbReference type="InterPro" id="IPR050962">
    <property type="entry name" value="Phosphate-bind_PstS"/>
</dbReference>
<dbReference type="GO" id="GO:0043190">
    <property type="term" value="C:ATP-binding cassette (ABC) transporter complex"/>
    <property type="evidence" value="ECO:0007669"/>
    <property type="project" value="InterPro"/>
</dbReference>
<dbReference type="RefSeq" id="WP_123199669.1">
    <property type="nucleotide sequence ID" value="NZ_RJMB01000002.1"/>
</dbReference>
<dbReference type="Proteomes" id="UP000269198">
    <property type="component" value="Unassembled WGS sequence"/>
</dbReference>
<evidence type="ECO:0000256" key="2">
    <source>
        <dbReference type="ARBA" id="ARBA00022448"/>
    </source>
</evidence>
<comment type="caution">
    <text evidence="7">The sequence shown here is derived from an EMBL/GenBank/DDBJ whole genome shotgun (WGS) entry which is preliminary data.</text>
</comment>
<keyword evidence="2 4" id="KW-0813">Transport</keyword>
<organism evidence="7 8">
    <name type="scientific">Halostreptopolyspora alba</name>
    <dbReference type="NCBI Taxonomy" id="2487137"/>
    <lineage>
        <taxon>Bacteria</taxon>
        <taxon>Bacillati</taxon>
        <taxon>Actinomycetota</taxon>
        <taxon>Actinomycetes</taxon>
        <taxon>Streptosporangiales</taxon>
        <taxon>Nocardiopsidaceae</taxon>
        <taxon>Halostreptopolyspora</taxon>
    </lineage>
</organism>
<dbReference type="AlphaFoldDB" id="A0A3N0EGC7"/>
<feature type="domain" description="PBP" evidence="6">
    <location>
        <begin position="53"/>
        <end position="343"/>
    </location>
</feature>
<keyword evidence="8" id="KW-1185">Reference proteome</keyword>
<dbReference type="InterPro" id="IPR024370">
    <property type="entry name" value="PBP_domain"/>
</dbReference>
<accession>A0A3N0EGC7</accession>
<evidence type="ECO:0000313" key="7">
    <source>
        <dbReference type="EMBL" id="RNL86841.1"/>
    </source>
</evidence>
<comment type="similarity">
    <text evidence="1 4">Belongs to the PstS family.</text>
</comment>
<dbReference type="PANTHER" id="PTHR42996:SF1">
    <property type="entry name" value="PHOSPHATE-BINDING PROTEIN PSTS"/>
    <property type="match status" value="1"/>
</dbReference>
<dbReference type="OrthoDB" id="9801510at2"/>
<gene>
    <name evidence="7" type="primary">pstS</name>
    <name evidence="7" type="ORF">EFW17_02905</name>
</gene>
<dbReference type="NCBIfam" id="TIGR00975">
    <property type="entry name" value="3a0107s03"/>
    <property type="match status" value="1"/>
</dbReference>
<dbReference type="Pfam" id="PF12849">
    <property type="entry name" value="PBP_like_2"/>
    <property type="match status" value="1"/>
</dbReference>
<dbReference type="SUPFAM" id="SSF53850">
    <property type="entry name" value="Periplasmic binding protein-like II"/>
    <property type="match status" value="1"/>
</dbReference>
<feature type="binding site" evidence="5">
    <location>
        <position position="108"/>
    </location>
    <ligand>
        <name>phosphate</name>
        <dbReference type="ChEBI" id="CHEBI:43474"/>
    </ligand>
</feature>
<dbReference type="PANTHER" id="PTHR42996">
    <property type="entry name" value="PHOSPHATE-BINDING PROTEIN PSTS"/>
    <property type="match status" value="1"/>
</dbReference>
<dbReference type="PIRSF" id="PIRSF002756">
    <property type="entry name" value="PstS"/>
    <property type="match status" value="1"/>
</dbReference>
<proteinExistence type="inferred from homology"/>
<name>A0A3N0EGC7_9ACTN</name>
<feature type="binding site" evidence="5">
    <location>
        <position position="90"/>
    </location>
    <ligand>
        <name>phosphate</name>
        <dbReference type="ChEBI" id="CHEBI:43474"/>
    </ligand>
</feature>
<dbReference type="GO" id="GO:0042301">
    <property type="term" value="F:phosphate ion binding"/>
    <property type="evidence" value="ECO:0007669"/>
    <property type="project" value="InterPro"/>
</dbReference>
<dbReference type="InterPro" id="IPR005673">
    <property type="entry name" value="ABC_phos-bd_PstS"/>
</dbReference>
<evidence type="ECO:0000313" key="8">
    <source>
        <dbReference type="Proteomes" id="UP000269198"/>
    </source>
</evidence>
<evidence type="ECO:0000256" key="3">
    <source>
        <dbReference type="ARBA" id="ARBA00022592"/>
    </source>
</evidence>
<evidence type="ECO:0000256" key="4">
    <source>
        <dbReference type="PIRNR" id="PIRNR002756"/>
    </source>
</evidence>
<feature type="binding site" evidence="5">
    <location>
        <begin position="60"/>
        <end position="62"/>
    </location>
    <ligand>
        <name>phosphate</name>
        <dbReference type="ChEBI" id="CHEBI:43474"/>
    </ligand>
</feature>